<dbReference type="STRING" id="550540.Fbal_1192"/>
<dbReference type="Pfam" id="PF00126">
    <property type="entry name" value="HTH_1"/>
    <property type="match status" value="1"/>
</dbReference>
<organism evidence="6 7">
    <name type="scientific">Ferrimonas balearica (strain DSM 9799 / CCM 4581 / KCTC 23876 / PAT)</name>
    <dbReference type="NCBI Taxonomy" id="550540"/>
    <lineage>
        <taxon>Bacteria</taxon>
        <taxon>Pseudomonadati</taxon>
        <taxon>Pseudomonadota</taxon>
        <taxon>Gammaproteobacteria</taxon>
        <taxon>Alteromonadales</taxon>
        <taxon>Ferrimonadaceae</taxon>
        <taxon>Ferrimonas</taxon>
    </lineage>
</organism>
<sequence length="296" mass="33263">MRTDDLKLFMTVVDLGSFSAAAEALNLPRANVSRRIGELEKRLGSTLFSRTTRKLSLTPVGQELYQRFETLMPMLDAALDSVRSQSRHPVGKIKLGLLPEAELILHPLLQQFMERYPQISLEVTVSANGYQDLIQLGLDLCLHAGVLADSSFVARSLGRFGRGLYASPDYLARHGHPECLEQLAEHRLLGFRWPDGTQERHWQFEQATVPVEATLLSNSMTYLRRATVEGAGISHLPELQAVQHVLSGELVPLLTQYQSPQEEVWLVYRDRVALNHAARLMLDWLLAEVPKITGPH</sequence>
<keyword evidence="4" id="KW-0804">Transcription</keyword>
<dbReference type="OrthoDB" id="9785745at2"/>
<dbReference type="AlphaFoldDB" id="E1SWB2"/>
<reference evidence="6 7" key="1">
    <citation type="journal article" date="2010" name="Stand. Genomic Sci.">
        <title>Complete genome sequence of Ferrimonas balearica type strain (PAT).</title>
        <authorList>
            <person name="Nolan M."/>
            <person name="Sikorski J."/>
            <person name="Davenport K."/>
            <person name="Lucas S."/>
            <person name="Glavina Del Rio T."/>
            <person name="Tice H."/>
            <person name="Cheng J."/>
            <person name="Goodwin L."/>
            <person name="Pitluck S."/>
            <person name="Liolios K."/>
            <person name="Ivanova N."/>
            <person name="Mavromatis K."/>
            <person name="Ovchinnikova G."/>
            <person name="Pati A."/>
            <person name="Chen A."/>
            <person name="Palaniappan K."/>
            <person name="Land M."/>
            <person name="Hauser L."/>
            <person name="Chang Y."/>
            <person name="Jeffries C."/>
            <person name="Tapia R."/>
            <person name="Brettin T."/>
            <person name="Detter J."/>
            <person name="Han C."/>
            <person name="Yasawong M."/>
            <person name="Rohde M."/>
            <person name="Tindall B."/>
            <person name="Goker M."/>
            <person name="Woyke T."/>
            <person name="Bristow J."/>
            <person name="Eisen J."/>
            <person name="Markowitz V."/>
            <person name="Hugenholtz P."/>
            <person name="Kyrpides N."/>
            <person name="Klenk H."/>
            <person name="Lapidus A."/>
        </authorList>
    </citation>
    <scope>NUCLEOTIDE SEQUENCE [LARGE SCALE GENOMIC DNA]</scope>
    <source>
        <strain evidence="7">DSM 9799 / CCM 4581 / KCTC 23876 / PAT</strain>
    </source>
</reference>
<dbReference type="GO" id="GO:0043565">
    <property type="term" value="F:sequence-specific DNA binding"/>
    <property type="evidence" value="ECO:0007669"/>
    <property type="project" value="TreeGrafter"/>
</dbReference>
<dbReference type="InterPro" id="IPR036388">
    <property type="entry name" value="WH-like_DNA-bd_sf"/>
</dbReference>
<protein>
    <submittedName>
        <fullName evidence="6">Transcriptional regulator, LysR family</fullName>
    </submittedName>
</protein>
<dbReference type="InterPro" id="IPR005119">
    <property type="entry name" value="LysR_subst-bd"/>
</dbReference>
<dbReference type="PROSITE" id="PS50931">
    <property type="entry name" value="HTH_LYSR"/>
    <property type="match status" value="1"/>
</dbReference>
<evidence type="ECO:0000256" key="2">
    <source>
        <dbReference type="ARBA" id="ARBA00023015"/>
    </source>
</evidence>
<dbReference type="SUPFAM" id="SSF53850">
    <property type="entry name" value="Periplasmic binding protein-like II"/>
    <property type="match status" value="1"/>
</dbReference>
<dbReference type="PRINTS" id="PR00039">
    <property type="entry name" value="HTHLYSR"/>
</dbReference>
<keyword evidence="3" id="KW-0238">DNA-binding</keyword>
<dbReference type="EMBL" id="CP002209">
    <property type="protein sequence ID" value="ADN75401.1"/>
    <property type="molecule type" value="Genomic_DNA"/>
</dbReference>
<dbReference type="InterPro" id="IPR058163">
    <property type="entry name" value="LysR-type_TF_proteobact-type"/>
</dbReference>
<dbReference type="GeneID" id="67181425"/>
<keyword evidence="2" id="KW-0805">Transcription regulation</keyword>
<evidence type="ECO:0000256" key="3">
    <source>
        <dbReference type="ARBA" id="ARBA00023125"/>
    </source>
</evidence>
<evidence type="ECO:0000313" key="7">
    <source>
        <dbReference type="Proteomes" id="UP000006683"/>
    </source>
</evidence>
<dbReference type="GO" id="GO:0003700">
    <property type="term" value="F:DNA-binding transcription factor activity"/>
    <property type="evidence" value="ECO:0007669"/>
    <property type="project" value="InterPro"/>
</dbReference>
<dbReference type="PANTHER" id="PTHR30537:SF5">
    <property type="entry name" value="HTH-TYPE TRANSCRIPTIONAL ACTIVATOR TTDR-RELATED"/>
    <property type="match status" value="1"/>
</dbReference>
<name>E1SWB2_FERBD</name>
<evidence type="ECO:0000313" key="6">
    <source>
        <dbReference type="EMBL" id="ADN75401.1"/>
    </source>
</evidence>
<dbReference type="Gene3D" id="3.40.190.290">
    <property type="match status" value="1"/>
</dbReference>
<dbReference type="InterPro" id="IPR000847">
    <property type="entry name" value="LysR_HTH_N"/>
</dbReference>
<gene>
    <name evidence="6" type="ordered locus">Fbal_1192</name>
</gene>
<dbReference type="Proteomes" id="UP000006683">
    <property type="component" value="Chromosome"/>
</dbReference>
<feature type="domain" description="HTH lysR-type" evidence="5">
    <location>
        <begin position="1"/>
        <end position="58"/>
    </location>
</feature>
<dbReference type="Gene3D" id="1.10.10.10">
    <property type="entry name" value="Winged helix-like DNA-binding domain superfamily/Winged helix DNA-binding domain"/>
    <property type="match status" value="1"/>
</dbReference>
<keyword evidence="7" id="KW-1185">Reference proteome</keyword>
<evidence type="ECO:0000256" key="4">
    <source>
        <dbReference type="ARBA" id="ARBA00023163"/>
    </source>
</evidence>
<evidence type="ECO:0000259" key="5">
    <source>
        <dbReference type="PROSITE" id="PS50931"/>
    </source>
</evidence>
<dbReference type="GO" id="GO:0006351">
    <property type="term" value="P:DNA-templated transcription"/>
    <property type="evidence" value="ECO:0007669"/>
    <property type="project" value="TreeGrafter"/>
</dbReference>
<evidence type="ECO:0000256" key="1">
    <source>
        <dbReference type="ARBA" id="ARBA00009437"/>
    </source>
</evidence>
<dbReference type="FunFam" id="1.10.10.10:FF:000001">
    <property type="entry name" value="LysR family transcriptional regulator"/>
    <property type="match status" value="1"/>
</dbReference>
<dbReference type="CDD" id="cd08422">
    <property type="entry name" value="PBP2_CrgA_like"/>
    <property type="match status" value="1"/>
</dbReference>
<dbReference type="KEGG" id="fbl:Fbal_1192"/>
<comment type="similarity">
    <text evidence="1">Belongs to the LysR transcriptional regulatory family.</text>
</comment>
<dbReference type="HOGENOM" id="CLU_039613_16_2_6"/>
<dbReference type="eggNOG" id="COG0583">
    <property type="taxonomic scope" value="Bacteria"/>
</dbReference>
<accession>E1SWB2</accession>
<dbReference type="Pfam" id="PF03466">
    <property type="entry name" value="LysR_substrate"/>
    <property type="match status" value="1"/>
</dbReference>
<dbReference type="PANTHER" id="PTHR30537">
    <property type="entry name" value="HTH-TYPE TRANSCRIPTIONAL REGULATOR"/>
    <property type="match status" value="1"/>
</dbReference>
<proteinExistence type="inferred from homology"/>
<dbReference type="SUPFAM" id="SSF46785">
    <property type="entry name" value="Winged helix' DNA-binding domain"/>
    <property type="match status" value="1"/>
</dbReference>
<dbReference type="InterPro" id="IPR036390">
    <property type="entry name" value="WH_DNA-bd_sf"/>
</dbReference>
<dbReference type="RefSeq" id="WP_013344707.1">
    <property type="nucleotide sequence ID" value="NC_014541.1"/>
</dbReference>